<gene>
    <name evidence="1" type="ORF">LCGC14_0327220</name>
</gene>
<name>A0A0F9THB7_9ZZZZ</name>
<protein>
    <submittedName>
        <fullName evidence="1">Uncharacterized protein</fullName>
    </submittedName>
</protein>
<accession>A0A0F9THB7</accession>
<organism evidence="1">
    <name type="scientific">marine sediment metagenome</name>
    <dbReference type="NCBI Taxonomy" id="412755"/>
    <lineage>
        <taxon>unclassified sequences</taxon>
        <taxon>metagenomes</taxon>
        <taxon>ecological metagenomes</taxon>
    </lineage>
</organism>
<proteinExistence type="predicted"/>
<dbReference type="EMBL" id="LAZR01000227">
    <property type="protein sequence ID" value="KKN80630.1"/>
    <property type="molecule type" value="Genomic_DNA"/>
</dbReference>
<dbReference type="AlphaFoldDB" id="A0A0F9THB7"/>
<comment type="caution">
    <text evidence="1">The sequence shown here is derived from an EMBL/GenBank/DDBJ whole genome shotgun (WGS) entry which is preliminary data.</text>
</comment>
<evidence type="ECO:0000313" key="1">
    <source>
        <dbReference type="EMBL" id="KKN80630.1"/>
    </source>
</evidence>
<reference evidence="1" key="1">
    <citation type="journal article" date="2015" name="Nature">
        <title>Complex archaea that bridge the gap between prokaryotes and eukaryotes.</title>
        <authorList>
            <person name="Spang A."/>
            <person name="Saw J.H."/>
            <person name="Jorgensen S.L."/>
            <person name="Zaremba-Niedzwiedzka K."/>
            <person name="Martijn J."/>
            <person name="Lind A.E."/>
            <person name="van Eijk R."/>
            <person name="Schleper C."/>
            <person name="Guy L."/>
            <person name="Ettema T.J."/>
        </authorList>
    </citation>
    <scope>NUCLEOTIDE SEQUENCE</scope>
</reference>
<sequence length="69" mass="8291">MTETDLHEIPEFLRRRPITLPQFAQRSFLGQLWHRLASVLPRLWPKLPPPLRSWRAGRYLIIEMEDDTP</sequence>